<dbReference type="AlphaFoldDB" id="F8F5F5"/>
<reference evidence="3" key="1">
    <citation type="submission" date="2011-06" db="EMBL/GenBank/DDBJ databases">
        <title>Complete genome sequence of Paenibacillus mucilaginosus KNP414.</title>
        <authorList>
            <person name="Wang J."/>
            <person name="Hu S."/>
            <person name="Hu X."/>
            <person name="Zhang B."/>
            <person name="Dong D."/>
            <person name="Zhang S."/>
            <person name="Zhao K."/>
            <person name="Wu D."/>
        </authorList>
    </citation>
    <scope>NUCLEOTIDE SEQUENCE [LARGE SCALE GENOMIC DNA]</scope>
    <source>
        <strain evidence="3">KNP414</strain>
    </source>
</reference>
<feature type="compositionally biased region" description="Basic and acidic residues" evidence="1">
    <location>
        <begin position="1"/>
        <end position="27"/>
    </location>
</feature>
<accession>F8F5F5</accession>
<protein>
    <submittedName>
        <fullName evidence="2">Uncharacterized protein</fullName>
    </submittedName>
</protein>
<name>F8F5F5_PAEMK</name>
<dbReference type="HOGENOM" id="CLU_3330964_0_0_9"/>
<gene>
    <name evidence="2" type="ordered locus">KNP414_02405</name>
</gene>
<reference evidence="2 3" key="2">
    <citation type="journal article" date="2013" name="Genome Announc.">
        <title>Genome Sequence of Growth-Improving Paenibacillus mucilaginosus Strain KNP414.</title>
        <authorList>
            <person name="Lu J.J."/>
            <person name="Wang J.F."/>
            <person name="Hu X.F."/>
        </authorList>
    </citation>
    <scope>NUCLEOTIDE SEQUENCE [LARGE SCALE GENOMIC DNA]</scope>
    <source>
        <strain evidence="2 3">KNP414</strain>
    </source>
</reference>
<evidence type="ECO:0000313" key="2">
    <source>
        <dbReference type="EMBL" id="AEI40966.1"/>
    </source>
</evidence>
<dbReference type="Proteomes" id="UP000006620">
    <property type="component" value="Chromosome"/>
</dbReference>
<feature type="compositionally biased region" description="Basic residues" evidence="1">
    <location>
        <begin position="28"/>
        <end position="38"/>
    </location>
</feature>
<sequence>MKEEKTSFHRPTRDSLGSKERFSETKSHRLTGKHKFTN</sequence>
<evidence type="ECO:0000313" key="3">
    <source>
        <dbReference type="Proteomes" id="UP000006620"/>
    </source>
</evidence>
<feature type="region of interest" description="Disordered" evidence="1">
    <location>
        <begin position="1"/>
        <end position="38"/>
    </location>
</feature>
<evidence type="ECO:0000256" key="1">
    <source>
        <dbReference type="SAM" id="MobiDB-lite"/>
    </source>
</evidence>
<organism evidence="2 3">
    <name type="scientific">Paenibacillus mucilaginosus (strain KNP414)</name>
    <dbReference type="NCBI Taxonomy" id="1036673"/>
    <lineage>
        <taxon>Bacteria</taxon>
        <taxon>Bacillati</taxon>
        <taxon>Bacillota</taxon>
        <taxon>Bacilli</taxon>
        <taxon>Bacillales</taxon>
        <taxon>Paenibacillaceae</taxon>
        <taxon>Paenibacillus</taxon>
    </lineage>
</organism>
<proteinExistence type="predicted"/>
<dbReference type="EMBL" id="CP002869">
    <property type="protein sequence ID" value="AEI40966.1"/>
    <property type="molecule type" value="Genomic_DNA"/>
</dbReference>
<dbReference type="KEGG" id="pms:KNP414_02405"/>